<proteinExistence type="predicted"/>
<feature type="transmembrane region" description="Helical" evidence="1">
    <location>
        <begin position="206"/>
        <end position="228"/>
    </location>
</feature>
<dbReference type="AlphaFoldDB" id="A0A7Y6BWL1"/>
<feature type="transmembrane region" description="Helical" evidence="1">
    <location>
        <begin position="84"/>
        <end position="110"/>
    </location>
</feature>
<accession>A0A7Y6BWL1</accession>
<keyword evidence="1" id="KW-1133">Transmembrane helix</keyword>
<feature type="transmembrane region" description="Helical" evidence="1">
    <location>
        <begin position="155"/>
        <end position="172"/>
    </location>
</feature>
<dbReference type="RefSeq" id="WP_175395990.1">
    <property type="nucleotide sequence ID" value="NZ_JABMCB010000179.1"/>
</dbReference>
<dbReference type="Proteomes" id="UP000526125">
    <property type="component" value="Unassembled WGS sequence"/>
</dbReference>
<feature type="transmembrane region" description="Helical" evidence="1">
    <location>
        <begin position="122"/>
        <end position="143"/>
    </location>
</feature>
<feature type="transmembrane region" description="Helical" evidence="1">
    <location>
        <begin position="41"/>
        <end position="63"/>
    </location>
</feature>
<evidence type="ECO:0000256" key="1">
    <source>
        <dbReference type="SAM" id="Phobius"/>
    </source>
</evidence>
<dbReference type="EMBL" id="JABMCB010000179">
    <property type="protein sequence ID" value="NUU76259.1"/>
    <property type="molecule type" value="Genomic_DNA"/>
</dbReference>
<evidence type="ECO:0000313" key="2">
    <source>
        <dbReference type="EMBL" id="NUU76259.1"/>
    </source>
</evidence>
<gene>
    <name evidence="2" type="ORF">HP552_13575</name>
</gene>
<feature type="transmembrane region" description="Helical" evidence="1">
    <location>
        <begin position="18"/>
        <end position="35"/>
    </location>
</feature>
<comment type="caution">
    <text evidence="2">The sequence shown here is derived from an EMBL/GenBank/DDBJ whole genome shotgun (WGS) entry which is preliminary data.</text>
</comment>
<name>A0A7Y6BWL1_9BACL</name>
<keyword evidence="3" id="KW-1185">Reference proteome</keyword>
<keyword evidence="1" id="KW-0812">Transmembrane</keyword>
<sequence>MIVLTRYLLRHYIRSQKYFAPVIMYVIAMLLIYSYKPNPVADSYSVTAMLLFFGAAWLGLTVMNAEPAGQLQLLVLHAGNKRKVILGQIWCAWIMQCALVIITVLYPVIFGMFERQPTVGEWMMAWSGHLVLSLLGLSLCVFLQKSYVHQFSRSMPGLITVLLLSFVQGALTDHLPEWLQWLGKVLPPAFYLVREMMIFEEAKQGSIYLTIIWAVMYAFVLLIIHVWLSGRRDLRS</sequence>
<evidence type="ECO:0000313" key="3">
    <source>
        <dbReference type="Proteomes" id="UP000526125"/>
    </source>
</evidence>
<organism evidence="2 3">
    <name type="scientific">Paenibacillus xylanilyticus</name>
    <dbReference type="NCBI Taxonomy" id="248903"/>
    <lineage>
        <taxon>Bacteria</taxon>
        <taxon>Bacillati</taxon>
        <taxon>Bacillota</taxon>
        <taxon>Bacilli</taxon>
        <taxon>Bacillales</taxon>
        <taxon>Paenibacillaceae</taxon>
        <taxon>Paenibacillus</taxon>
    </lineage>
</organism>
<reference evidence="2 3" key="1">
    <citation type="submission" date="2020-05" db="EMBL/GenBank/DDBJ databases">
        <title>Genome Sequencing of Type Strains.</title>
        <authorList>
            <person name="Lemaire J.F."/>
            <person name="Inderbitzin P."/>
            <person name="Gregorio O.A."/>
            <person name="Collins S.B."/>
            <person name="Wespe N."/>
            <person name="Knight-Connoni V."/>
        </authorList>
    </citation>
    <scope>NUCLEOTIDE SEQUENCE [LARGE SCALE GENOMIC DNA]</scope>
    <source>
        <strain evidence="2 3">LMG 21957</strain>
    </source>
</reference>
<protein>
    <submittedName>
        <fullName evidence="2">Uncharacterized protein</fullName>
    </submittedName>
</protein>
<keyword evidence="1" id="KW-0472">Membrane</keyword>